<feature type="domain" description="HTH cro/C1-type" evidence="2">
    <location>
        <begin position="12"/>
        <end position="66"/>
    </location>
</feature>
<dbReference type="Pfam" id="PF01381">
    <property type="entry name" value="HTH_3"/>
    <property type="match status" value="1"/>
</dbReference>
<dbReference type="PANTHER" id="PTHR46558:SF4">
    <property type="entry name" value="DNA-BIDING PHAGE PROTEIN"/>
    <property type="match status" value="1"/>
</dbReference>
<gene>
    <name evidence="3" type="ORF">MNBD_GAMMA11-2583</name>
</gene>
<dbReference type="SMART" id="SM00530">
    <property type="entry name" value="HTH_XRE"/>
    <property type="match status" value="1"/>
</dbReference>
<dbReference type="GO" id="GO:0003677">
    <property type="term" value="F:DNA binding"/>
    <property type="evidence" value="ECO:0007669"/>
    <property type="project" value="UniProtKB-KW"/>
</dbReference>
<dbReference type="SUPFAM" id="SSF47413">
    <property type="entry name" value="lambda repressor-like DNA-binding domains"/>
    <property type="match status" value="1"/>
</dbReference>
<proteinExistence type="predicted"/>
<dbReference type="EMBL" id="UOFG01000120">
    <property type="protein sequence ID" value="VAW60348.1"/>
    <property type="molecule type" value="Genomic_DNA"/>
</dbReference>
<keyword evidence="1" id="KW-0238">DNA-binding</keyword>
<evidence type="ECO:0000256" key="1">
    <source>
        <dbReference type="ARBA" id="ARBA00023125"/>
    </source>
</evidence>
<dbReference type="InterPro" id="IPR001387">
    <property type="entry name" value="Cro/C1-type_HTH"/>
</dbReference>
<dbReference type="PANTHER" id="PTHR46558">
    <property type="entry name" value="TRACRIPTIONAL REGULATORY PROTEIN-RELATED-RELATED"/>
    <property type="match status" value="1"/>
</dbReference>
<organism evidence="3">
    <name type="scientific">hydrothermal vent metagenome</name>
    <dbReference type="NCBI Taxonomy" id="652676"/>
    <lineage>
        <taxon>unclassified sequences</taxon>
        <taxon>metagenomes</taxon>
        <taxon>ecological metagenomes</taxon>
    </lineage>
</organism>
<reference evidence="3" key="1">
    <citation type="submission" date="2018-06" db="EMBL/GenBank/DDBJ databases">
        <authorList>
            <person name="Zhirakovskaya E."/>
        </authorList>
    </citation>
    <scope>NUCLEOTIDE SEQUENCE</scope>
</reference>
<evidence type="ECO:0000313" key="3">
    <source>
        <dbReference type="EMBL" id="VAW60348.1"/>
    </source>
</evidence>
<sequence>MGQVRDEFGLRLSYLRKKAGLTQGELADRIGVARNTIGSIERGKLSPKFDNLEKLAKVLNIQIRQLFKFEDETL</sequence>
<protein>
    <recommendedName>
        <fullName evidence="2">HTH cro/C1-type domain-containing protein</fullName>
    </recommendedName>
</protein>
<accession>A0A3B0WWD7</accession>
<name>A0A3B0WWD7_9ZZZZ</name>
<dbReference type="AlphaFoldDB" id="A0A3B0WWD7"/>
<evidence type="ECO:0000259" key="2">
    <source>
        <dbReference type="PROSITE" id="PS50943"/>
    </source>
</evidence>
<dbReference type="Gene3D" id="1.10.260.40">
    <property type="entry name" value="lambda repressor-like DNA-binding domains"/>
    <property type="match status" value="1"/>
</dbReference>
<dbReference type="PROSITE" id="PS50943">
    <property type="entry name" value="HTH_CROC1"/>
    <property type="match status" value="1"/>
</dbReference>
<dbReference type="InterPro" id="IPR010982">
    <property type="entry name" value="Lambda_DNA-bd_dom_sf"/>
</dbReference>
<dbReference type="CDD" id="cd00093">
    <property type="entry name" value="HTH_XRE"/>
    <property type="match status" value="1"/>
</dbReference>